<feature type="domain" description="Response regulatory" evidence="6">
    <location>
        <begin position="3"/>
        <end position="120"/>
    </location>
</feature>
<keyword evidence="4" id="KW-0597">Phosphoprotein</keyword>
<dbReference type="Gene3D" id="3.40.50.2300">
    <property type="match status" value="1"/>
</dbReference>
<keyword evidence="3" id="KW-0804">Transcription</keyword>
<dbReference type="PANTHER" id="PTHR43280">
    <property type="entry name" value="ARAC-FAMILY TRANSCRIPTIONAL REGULATOR"/>
    <property type="match status" value="1"/>
</dbReference>
<accession>A0A7X0VZ35</accession>
<dbReference type="AlphaFoldDB" id="A0A7X0VZ35"/>
<evidence type="ECO:0000313" key="7">
    <source>
        <dbReference type="EMBL" id="MBB6735142.1"/>
    </source>
</evidence>
<dbReference type="InterPro" id="IPR009057">
    <property type="entry name" value="Homeodomain-like_sf"/>
</dbReference>
<dbReference type="InterPro" id="IPR018060">
    <property type="entry name" value="HTH_AraC"/>
</dbReference>
<keyword evidence="1" id="KW-0805">Transcription regulation</keyword>
<dbReference type="PROSITE" id="PS50110">
    <property type="entry name" value="RESPONSE_REGULATORY"/>
    <property type="match status" value="1"/>
</dbReference>
<dbReference type="InterPro" id="IPR011006">
    <property type="entry name" value="CheY-like_superfamily"/>
</dbReference>
<evidence type="ECO:0000259" key="6">
    <source>
        <dbReference type="PROSITE" id="PS50110"/>
    </source>
</evidence>
<dbReference type="Proteomes" id="UP000564644">
    <property type="component" value="Unassembled WGS sequence"/>
</dbReference>
<dbReference type="SUPFAM" id="SSF52172">
    <property type="entry name" value="CheY-like"/>
    <property type="match status" value="1"/>
</dbReference>
<dbReference type="InterPro" id="IPR001789">
    <property type="entry name" value="Sig_transdc_resp-reg_receiver"/>
</dbReference>
<dbReference type="EMBL" id="JACJVO010000042">
    <property type="protein sequence ID" value="MBB6735142.1"/>
    <property type="molecule type" value="Genomic_DNA"/>
</dbReference>
<name>A0A7X0VZ35_9BACL</name>
<dbReference type="RefSeq" id="WP_185132793.1">
    <property type="nucleotide sequence ID" value="NZ_JACJVO010000042.1"/>
</dbReference>
<reference evidence="7 8" key="1">
    <citation type="submission" date="2020-08" db="EMBL/GenBank/DDBJ databases">
        <title>Cohnella phylogeny.</title>
        <authorList>
            <person name="Dunlap C."/>
        </authorList>
    </citation>
    <scope>NUCLEOTIDE SEQUENCE [LARGE SCALE GENOMIC DNA]</scope>
    <source>
        <strain evidence="7 8">CBP 2801</strain>
    </source>
</reference>
<gene>
    <name evidence="7" type="ORF">H7C18_29940</name>
</gene>
<proteinExistence type="predicted"/>
<evidence type="ECO:0000256" key="1">
    <source>
        <dbReference type="ARBA" id="ARBA00023015"/>
    </source>
</evidence>
<dbReference type="PANTHER" id="PTHR43280:SF2">
    <property type="entry name" value="HTH-TYPE TRANSCRIPTIONAL REGULATOR EXSA"/>
    <property type="match status" value="1"/>
</dbReference>
<comment type="caution">
    <text evidence="7">The sequence shown here is derived from an EMBL/GenBank/DDBJ whole genome shotgun (WGS) entry which is preliminary data.</text>
</comment>
<dbReference type="SMART" id="SM00342">
    <property type="entry name" value="HTH_ARAC"/>
    <property type="match status" value="1"/>
</dbReference>
<dbReference type="InterPro" id="IPR020449">
    <property type="entry name" value="Tscrpt_reg_AraC-type_HTH"/>
</dbReference>
<evidence type="ECO:0000256" key="3">
    <source>
        <dbReference type="ARBA" id="ARBA00023163"/>
    </source>
</evidence>
<evidence type="ECO:0000256" key="4">
    <source>
        <dbReference type="PROSITE-ProRule" id="PRU00169"/>
    </source>
</evidence>
<dbReference type="SMART" id="SM00448">
    <property type="entry name" value="REC"/>
    <property type="match status" value="1"/>
</dbReference>
<dbReference type="PROSITE" id="PS00041">
    <property type="entry name" value="HTH_ARAC_FAMILY_1"/>
    <property type="match status" value="1"/>
</dbReference>
<feature type="domain" description="HTH araC/xylS-type" evidence="5">
    <location>
        <begin position="397"/>
        <end position="495"/>
    </location>
</feature>
<dbReference type="InterPro" id="IPR018062">
    <property type="entry name" value="HTH_AraC-typ_CS"/>
</dbReference>
<feature type="modified residue" description="4-aspartylphosphate" evidence="4">
    <location>
        <position position="55"/>
    </location>
</feature>
<dbReference type="CDD" id="cd17536">
    <property type="entry name" value="REC_YesN-like"/>
    <property type="match status" value="1"/>
</dbReference>
<dbReference type="GO" id="GO:0000160">
    <property type="term" value="P:phosphorelay signal transduction system"/>
    <property type="evidence" value="ECO:0007669"/>
    <property type="project" value="InterPro"/>
</dbReference>
<evidence type="ECO:0000313" key="8">
    <source>
        <dbReference type="Proteomes" id="UP000564644"/>
    </source>
</evidence>
<evidence type="ECO:0000259" key="5">
    <source>
        <dbReference type="PROSITE" id="PS01124"/>
    </source>
</evidence>
<organism evidence="7 8">
    <name type="scientific">Cohnella zeiphila</name>
    <dbReference type="NCBI Taxonomy" id="2761120"/>
    <lineage>
        <taxon>Bacteria</taxon>
        <taxon>Bacillati</taxon>
        <taxon>Bacillota</taxon>
        <taxon>Bacilli</taxon>
        <taxon>Bacillales</taxon>
        <taxon>Paenibacillaceae</taxon>
        <taxon>Cohnella</taxon>
    </lineage>
</organism>
<dbReference type="Pfam" id="PF12833">
    <property type="entry name" value="HTH_18"/>
    <property type="match status" value="1"/>
</dbReference>
<dbReference type="GO" id="GO:0043565">
    <property type="term" value="F:sequence-specific DNA binding"/>
    <property type="evidence" value="ECO:0007669"/>
    <property type="project" value="InterPro"/>
</dbReference>
<dbReference type="Gene3D" id="1.10.10.60">
    <property type="entry name" value="Homeodomain-like"/>
    <property type="match status" value="2"/>
</dbReference>
<sequence>MLKVMIADDNPIICKALASRIPWEPLGLELAGVCHDGNELLAAALKERPHIILTDIRMPVTDGLQLIEQLRHRGIPVQIVIISGYNDFLYLKKAIDFDVVAYLMKPIQDEELREALRKAAELVVKQEEIELISRSVHELEEREALRQVNRTVAGWLRRPELPAAAPDGLEPVPHPSGWLLCSLSLDENYRLPVRDDDRLSMLRGILEREGMPGILICRPADTLLAAAVPAIAGETVSHAAEVLKRILERERVPFGDMAAAEPSAAESMQAAFLRALERLHGKLFGAEFAAHPQNGGPLSPELETLRMHLSMGDFRGGYRWLEEKLSQTLADPAALARFNSLIRSVVALYAEYAAPFLELHEQLDGVALPALAFSGREHFLNLFRKLYEWEDNDGKATSIIAYIRSNFTLPLTLEEIAKRYHYNAIYLGQLIKRETGMPFSQYLSKLRIERAEEMLRNNDGIKLADLAAQLGFSDVKYFSKVFKKRTGLSPSQYSG</sequence>
<dbReference type="PRINTS" id="PR00032">
    <property type="entry name" value="HTHARAC"/>
</dbReference>
<evidence type="ECO:0000256" key="2">
    <source>
        <dbReference type="ARBA" id="ARBA00023125"/>
    </source>
</evidence>
<keyword evidence="8" id="KW-1185">Reference proteome</keyword>
<protein>
    <submittedName>
        <fullName evidence="7">Response regulator</fullName>
    </submittedName>
</protein>
<keyword evidence="2" id="KW-0238">DNA-binding</keyword>
<dbReference type="SUPFAM" id="SSF46689">
    <property type="entry name" value="Homeodomain-like"/>
    <property type="match status" value="2"/>
</dbReference>
<dbReference type="GO" id="GO:0003700">
    <property type="term" value="F:DNA-binding transcription factor activity"/>
    <property type="evidence" value="ECO:0007669"/>
    <property type="project" value="InterPro"/>
</dbReference>
<dbReference type="Pfam" id="PF00072">
    <property type="entry name" value="Response_reg"/>
    <property type="match status" value="1"/>
</dbReference>
<dbReference type="PROSITE" id="PS01124">
    <property type="entry name" value="HTH_ARAC_FAMILY_2"/>
    <property type="match status" value="1"/>
</dbReference>